<gene>
    <name evidence="2" type="ORF">A2042_06525</name>
</gene>
<dbReference type="Proteomes" id="UP000178526">
    <property type="component" value="Unassembled WGS sequence"/>
</dbReference>
<dbReference type="InterPro" id="IPR009057">
    <property type="entry name" value="Homeodomain-like_sf"/>
</dbReference>
<protein>
    <recommendedName>
        <fullName evidence="1">Winged helix-turn helix domain-containing protein</fullName>
    </recommendedName>
</protein>
<proteinExistence type="predicted"/>
<dbReference type="Pfam" id="PF13551">
    <property type="entry name" value="HTH_29"/>
    <property type="match status" value="1"/>
</dbReference>
<comment type="caution">
    <text evidence="2">The sequence shown here is derived from an EMBL/GenBank/DDBJ whole genome shotgun (WGS) entry which is preliminary data.</text>
</comment>
<sequence>MNALKITNKNITREPLLTMADKIEGAWIGVRIAGLLLILSGWKSTAVAKLFNLSRPSVISWIKRANEEGVISIEDKPRSGRPGKLDEKVISVLEEALSKNPEEYNLSRFRWDGVVVVEFIKKKLNISLKPRQARNWLKKLGYVRKRPIHNYIQASDKGVKEFRQSLKKKF</sequence>
<reference evidence="2 3" key="1">
    <citation type="journal article" date="2016" name="Nat. Commun.">
        <title>Thousands of microbial genomes shed light on interconnected biogeochemical processes in an aquifer system.</title>
        <authorList>
            <person name="Anantharaman K."/>
            <person name="Brown C.T."/>
            <person name="Hug L.A."/>
            <person name="Sharon I."/>
            <person name="Castelle C.J."/>
            <person name="Probst A.J."/>
            <person name="Thomas B.C."/>
            <person name="Singh A."/>
            <person name="Wilkins M.J."/>
            <person name="Karaoz U."/>
            <person name="Brodie E.L."/>
            <person name="Williams K.H."/>
            <person name="Hubbard S.S."/>
            <person name="Banfield J.F."/>
        </authorList>
    </citation>
    <scope>NUCLEOTIDE SEQUENCE [LARGE SCALE GENOMIC DNA]</scope>
</reference>
<dbReference type="InterPro" id="IPR025959">
    <property type="entry name" value="Winged_HTH_dom"/>
</dbReference>
<evidence type="ECO:0000259" key="1">
    <source>
        <dbReference type="Pfam" id="PF13592"/>
    </source>
</evidence>
<accession>A0A1F7RHM4</accession>
<name>A0A1F7RHM4_9BACT</name>
<dbReference type="AlphaFoldDB" id="A0A1F7RHM4"/>
<organism evidence="2 3">
    <name type="scientific">Candidatus Schekmanbacteria bacterium GWA2_38_11</name>
    <dbReference type="NCBI Taxonomy" id="1817876"/>
    <lineage>
        <taxon>Bacteria</taxon>
        <taxon>Candidatus Schekmaniibacteriota</taxon>
    </lineage>
</organism>
<dbReference type="Pfam" id="PF13592">
    <property type="entry name" value="HTH_33"/>
    <property type="match status" value="1"/>
</dbReference>
<evidence type="ECO:0000313" key="2">
    <source>
        <dbReference type="EMBL" id="OGL40678.1"/>
    </source>
</evidence>
<dbReference type="SUPFAM" id="SSF46689">
    <property type="entry name" value="Homeodomain-like"/>
    <property type="match status" value="1"/>
</dbReference>
<dbReference type="EMBL" id="MGDB01000093">
    <property type="protein sequence ID" value="OGL40678.1"/>
    <property type="molecule type" value="Genomic_DNA"/>
</dbReference>
<feature type="domain" description="Winged helix-turn helix" evidence="1">
    <location>
        <begin position="110"/>
        <end position="164"/>
    </location>
</feature>
<evidence type="ECO:0000313" key="3">
    <source>
        <dbReference type="Proteomes" id="UP000178526"/>
    </source>
</evidence>